<dbReference type="SUPFAM" id="SSF51197">
    <property type="entry name" value="Clavaminate synthase-like"/>
    <property type="match status" value="1"/>
</dbReference>
<dbReference type="GO" id="GO:0016491">
    <property type="term" value="F:oxidoreductase activity"/>
    <property type="evidence" value="ECO:0007669"/>
    <property type="project" value="UniProtKB-KW"/>
</dbReference>
<dbReference type="GO" id="GO:0044283">
    <property type="term" value="P:small molecule biosynthetic process"/>
    <property type="evidence" value="ECO:0007669"/>
    <property type="project" value="UniProtKB-ARBA"/>
</dbReference>
<evidence type="ECO:0000259" key="3">
    <source>
        <dbReference type="PROSITE" id="PS51471"/>
    </source>
</evidence>
<dbReference type="Proteomes" id="UP001172681">
    <property type="component" value="Unassembled WGS sequence"/>
</dbReference>
<dbReference type="InterPro" id="IPR050231">
    <property type="entry name" value="Iron_ascorbate_oxido_reductase"/>
</dbReference>
<evidence type="ECO:0000256" key="1">
    <source>
        <dbReference type="ARBA" id="ARBA00008056"/>
    </source>
</evidence>
<feature type="domain" description="Fe2OG dioxygenase" evidence="3">
    <location>
        <begin position="156"/>
        <end position="261"/>
    </location>
</feature>
<dbReference type="InterPro" id="IPR044861">
    <property type="entry name" value="IPNS-like_FE2OG_OXY"/>
</dbReference>
<dbReference type="Pfam" id="PF03171">
    <property type="entry name" value="2OG-FeII_Oxy"/>
    <property type="match status" value="1"/>
</dbReference>
<gene>
    <name evidence="4" type="ORF">H2204_002905</name>
</gene>
<dbReference type="EMBL" id="JAPDRN010000012">
    <property type="protein sequence ID" value="KAJ9641227.1"/>
    <property type="molecule type" value="Genomic_DNA"/>
</dbReference>
<dbReference type="GO" id="GO:0046872">
    <property type="term" value="F:metal ion binding"/>
    <property type="evidence" value="ECO:0007669"/>
    <property type="project" value="UniProtKB-KW"/>
</dbReference>
<dbReference type="InterPro" id="IPR026992">
    <property type="entry name" value="DIOX_N"/>
</dbReference>
<keyword evidence="2" id="KW-0408">Iron</keyword>
<sequence length="343" mass="39143">MSSSLTADFPVLDFTKFKHDFQAFSEDLFAASTKWGFFILRGTGVNPDSMFDLSRQFFDLPVEEKASKLLNEQTIGYDGNTVTTWAASEGMIFGTNPGGILKTEHLPAWWDQQKRERVEEFKAQCYNLSVDLLSCFAVRLGLDKDYFRRYHEHREPGNSLKLIRYPAMEERPSHKVPRLAEHTDWGSITFVFTSQNGLEIRDPDDKDWVRVPVVDDGIVVNIGDALSLWTGKALKSTMHRITWEGLPRDKSRYSIAYFVNPNYDAVLNPQPSGDPSTSAMTDELNTDLTYRDYYQLRLRLTYAVKDTKTGQRLDENIDSSTLALVNKLNVANRGTIESHMIKA</sequence>
<dbReference type="PANTHER" id="PTHR47990">
    <property type="entry name" value="2-OXOGLUTARATE (2OG) AND FE(II)-DEPENDENT OXYGENASE SUPERFAMILY PROTEIN-RELATED"/>
    <property type="match status" value="1"/>
</dbReference>
<dbReference type="InterPro" id="IPR005123">
    <property type="entry name" value="Oxoglu/Fe-dep_dioxygenase_dom"/>
</dbReference>
<dbReference type="InterPro" id="IPR027443">
    <property type="entry name" value="IPNS-like_sf"/>
</dbReference>
<dbReference type="PROSITE" id="PS51471">
    <property type="entry name" value="FE2OG_OXY"/>
    <property type="match status" value="1"/>
</dbReference>
<reference evidence="4" key="1">
    <citation type="submission" date="2022-10" db="EMBL/GenBank/DDBJ databases">
        <title>Culturing micro-colonial fungi from biological soil crusts in the Mojave desert and describing Neophaeococcomyces mojavensis, and introducing the new genera and species Taxawa tesnikishii.</title>
        <authorList>
            <person name="Kurbessoian T."/>
            <person name="Stajich J.E."/>
        </authorList>
    </citation>
    <scope>NUCLEOTIDE SEQUENCE</scope>
    <source>
        <strain evidence="4">TK_35</strain>
    </source>
</reference>
<keyword evidence="2" id="KW-0479">Metal-binding</keyword>
<accession>A0AA38YAJ1</accession>
<comment type="similarity">
    <text evidence="1 2">Belongs to the iron/ascorbate-dependent oxidoreductase family.</text>
</comment>
<protein>
    <recommendedName>
        <fullName evidence="3">Fe2OG dioxygenase domain-containing protein</fullName>
    </recommendedName>
</protein>
<evidence type="ECO:0000313" key="4">
    <source>
        <dbReference type="EMBL" id="KAJ9641227.1"/>
    </source>
</evidence>
<organism evidence="4 5">
    <name type="scientific">Knufia peltigerae</name>
    <dbReference type="NCBI Taxonomy" id="1002370"/>
    <lineage>
        <taxon>Eukaryota</taxon>
        <taxon>Fungi</taxon>
        <taxon>Dikarya</taxon>
        <taxon>Ascomycota</taxon>
        <taxon>Pezizomycotina</taxon>
        <taxon>Eurotiomycetes</taxon>
        <taxon>Chaetothyriomycetidae</taxon>
        <taxon>Chaetothyriales</taxon>
        <taxon>Trichomeriaceae</taxon>
        <taxon>Knufia</taxon>
    </lineage>
</organism>
<comment type="caution">
    <text evidence="4">The sequence shown here is derived from an EMBL/GenBank/DDBJ whole genome shotgun (WGS) entry which is preliminary data.</text>
</comment>
<dbReference type="Pfam" id="PF14226">
    <property type="entry name" value="DIOX_N"/>
    <property type="match status" value="1"/>
</dbReference>
<evidence type="ECO:0000256" key="2">
    <source>
        <dbReference type="RuleBase" id="RU003682"/>
    </source>
</evidence>
<keyword evidence="5" id="KW-1185">Reference proteome</keyword>
<dbReference type="Gene3D" id="2.60.120.330">
    <property type="entry name" value="B-lactam Antibiotic, Isopenicillin N Synthase, Chain"/>
    <property type="match status" value="1"/>
</dbReference>
<keyword evidence="2" id="KW-0560">Oxidoreductase</keyword>
<name>A0AA38YAJ1_9EURO</name>
<proteinExistence type="inferred from homology"/>
<evidence type="ECO:0000313" key="5">
    <source>
        <dbReference type="Proteomes" id="UP001172681"/>
    </source>
</evidence>
<dbReference type="AlphaFoldDB" id="A0AA38YAJ1"/>